<comment type="caution">
    <text evidence="2">The sequence shown here is derived from an EMBL/GenBank/DDBJ whole genome shotgun (WGS) entry which is preliminary data.</text>
</comment>
<dbReference type="Proteomes" id="UP000054636">
    <property type="component" value="Unassembled WGS sequence"/>
</dbReference>
<feature type="compositionally biased region" description="Basic residues" evidence="1">
    <location>
        <begin position="9"/>
        <end position="26"/>
    </location>
</feature>
<accession>A0A0W8CY54</accession>
<evidence type="ECO:0000256" key="1">
    <source>
        <dbReference type="SAM" id="MobiDB-lite"/>
    </source>
</evidence>
<organism evidence="2 3">
    <name type="scientific">Phytophthora nicotianae</name>
    <name type="common">Potato buckeye rot agent</name>
    <name type="synonym">Phytophthora parasitica</name>
    <dbReference type="NCBI Taxonomy" id="4792"/>
    <lineage>
        <taxon>Eukaryota</taxon>
        <taxon>Sar</taxon>
        <taxon>Stramenopiles</taxon>
        <taxon>Oomycota</taxon>
        <taxon>Peronosporomycetes</taxon>
        <taxon>Peronosporales</taxon>
        <taxon>Peronosporaceae</taxon>
        <taxon>Phytophthora</taxon>
    </lineage>
</organism>
<dbReference type="EMBL" id="LNFP01000854">
    <property type="protein sequence ID" value="KUF89120.1"/>
    <property type="molecule type" value="Genomic_DNA"/>
</dbReference>
<reference evidence="2 3" key="1">
    <citation type="submission" date="2015-11" db="EMBL/GenBank/DDBJ databases">
        <title>Genomes and virulence difference between two physiological races of Phytophthora nicotianae.</title>
        <authorList>
            <person name="Liu H."/>
            <person name="Ma X."/>
            <person name="Yu H."/>
            <person name="Fang D."/>
            <person name="Li Y."/>
            <person name="Wang X."/>
            <person name="Wang W."/>
            <person name="Dong Y."/>
            <person name="Xiao B."/>
        </authorList>
    </citation>
    <scope>NUCLEOTIDE SEQUENCE [LARGE SCALE GENOMIC DNA]</scope>
    <source>
        <strain evidence="3">race 1</strain>
    </source>
</reference>
<sequence length="102" mass="11548">MLKASKFAKFAKRKPAPGIKKHHKKGRESSSNYVKTLRDNPLPYVEALRTINQVSRPIFQHDSASIHSARRTKEFLQDASVCATTRPAKSPDLNTIENVWGF</sequence>
<evidence type="ECO:0000313" key="2">
    <source>
        <dbReference type="EMBL" id="KUF89120.1"/>
    </source>
</evidence>
<dbReference type="InterPro" id="IPR036397">
    <property type="entry name" value="RNaseH_sf"/>
</dbReference>
<proteinExistence type="predicted"/>
<evidence type="ECO:0008006" key="4">
    <source>
        <dbReference type="Google" id="ProtNLM"/>
    </source>
</evidence>
<feature type="region of interest" description="Disordered" evidence="1">
    <location>
        <begin position="1"/>
        <end position="34"/>
    </location>
</feature>
<dbReference type="Gene3D" id="3.30.420.10">
    <property type="entry name" value="Ribonuclease H-like superfamily/Ribonuclease H"/>
    <property type="match status" value="1"/>
</dbReference>
<dbReference type="GO" id="GO:0003676">
    <property type="term" value="F:nucleic acid binding"/>
    <property type="evidence" value="ECO:0007669"/>
    <property type="project" value="InterPro"/>
</dbReference>
<dbReference type="AlphaFoldDB" id="A0A0W8CY54"/>
<gene>
    <name evidence="2" type="ORF">AM588_10003117</name>
</gene>
<protein>
    <recommendedName>
        <fullName evidence="4">Tc1-like transposase DDE domain-containing protein</fullName>
    </recommendedName>
</protein>
<evidence type="ECO:0000313" key="3">
    <source>
        <dbReference type="Proteomes" id="UP000054636"/>
    </source>
</evidence>
<name>A0A0W8CY54_PHYNI</name>